<dbReference type="RefSeq" id="WP_119061147.1">
    <property type="nucleotide sequence ID" value="NZ_QXDF01000001.1"/>
</dbReference>
<name>A0A397Q5V9_9HYPH</name>
<dbReference type="EMBL" id="QXDF01000001">
    <property type="protein sequence ID" value="RIA56343.1"/>
    <property type="molecule type" value="Genomic_DNA"/>
</dbReference>
<evidence type="ECO:0000259" key="3">
    <source>
        <dbReference type="PROSITE" id="PS50937"/>
    </source>
</evidence>
<evidence type="ECO:0000313" key="5">
    <source>
        <dbReference type="Proteomes" id="UP000266273"/>
    </source>
</evidence>
<organism evidence="4 5">
    <name type="scientific">Dichotomicrobium thermohalophilum</name>
    <dbReference type="NCBI Taxonomy" id="933063"/>
    <lineage>
        <taxon>Bacteria</taxon>
        <taxon>Pseudomonadati</taxon>
        <taxon>Pseudomonadota</taxon>
        <taxon>Alphaproteobacteria</taxon>
        <taxon>Hyphomicrobiales</taxon>
        <taxon>Hyphomicrobiaceae</taxon>
        <taxon>Dichotomicrobium</taxon>
    </lineage>
</organism>
<evidence type="ECO:0000256" key="1">
    <source>
        <dbReference type="ARBA" id="ARBA00023125"/>
    </source>
</evidence>
<keyword evidence="5" id="KW-1185">Reference proteome</keyword>
<dbReference type="PANTHER" id="PTHR30204">
    <property type="entry name" value="REDOX-CYCLING DRUG-SENSING TRANSCRIPTIONAL ACTIVATOR SOXR"/>
    <property type="match status" value="1"/>
</dbReference>
<dbReference type="SMART" id="SM00422">
    <property type="entry name" value="HTH_MERR"/>
    <property type="match status" value="1"/>
</dbReference>
<protein>
    <submittedName>
        <fullName evidence="4">MerR-like DNA binding protein</fullName>
    </submittedName>
</protein>
<keyword evidence="1" id="KW-0238">DNA-binding</keyword>
<dbReference type="InterPro" id="IPR000551">
    <property type="entry name" value="MerR-type_HTH_dom"/>
</dbReference>
<feature type="compositionally biased region" description="Basic and acidic residues" evidence="2">
    <location>
        <begin position="131"/>
        <end position="144"/>
    </location>
</feature>
<dbReference type="Proteomes" id="UP000266273">
    <property type="component" value="Unassembled WGS sequence"/>
</dbReference>
<sequence>MGKSPEAFRTISEVSAELDVPKHVLRFWETKFAQVKPMKRGGNRRYYRPEDVELLRGIRTLLHDEGYTIRGLQRVLRQHGVNYVKNYCRTAASDDTTRAKSALPDLAGETAGHARQAALQRAKAPAKRRSRDAGADGNEAKGTDGEGLSPSQRRSLESALNELEQCRQLLAGAQRAAPAA</sequence>
<dbReference type="CDD" id="cd04765">
    <property type="entry name" value="HTH_MlrA-like_sg2"/>
    <property type="match status" value="1"/>
</dbReference>
<dbReference type="OrthoDB" id="9810140at2"/>
<evidence type="ECO:0000313" key="4">
    <source>
        <dbReference type="EMBL" id="RIA56343.1"/>
    </source>
</evidence>
<dbReference type="InterPro" id="IPR047057">
    <property type="entry name" value="MerR_fam"/>
</dbReference>
<dbReference type="InterPro" id="IPR009061">
    <property type="entry name" value="DNA-bd_dom_put_sf"/>
</dbReference>
<feature type="domain" description="HTH merR-type" evidence="3">
    <location>
        <begin position="10"/>
        <end position="78"/>
    </location>
</feature>
<reference evidence="4 5" key="1">
    <citation type="submission" date="2018-08" db="EMBL/GenBank/DDBJ databases">
        <title>Genomic Encyclopedia of Archaeal and Bacterial Type Strains, Phase II (KMG-II): from individual species to whole genera.</title>
        <authorList>
            <person name="Goeker M."/>
        </authorList>
    </citation>
    <scope>NUCLEOTIDE SEQUENCE [LARGE SCALE GENOMIC DNA]</scope>
    <source>
        <strain evidence="4 5">DSM 5002</strain>
    </source>
</reference>
<evidence type="ECO:0000256" key="2">
    <source>
        <dbReference type="SAM" id="MobiDB-lite"/>
    </source>
</evidence>
<dbReference type="GO" id="GO:0003677">
    <property type="term" value="F:DNA binding"/>
    <property type="evidence" value="ECO:0007669"/>
    <property type="project" value="UniProtKB-KW"/>
</dbReference>
<gene>
    <name evidence="4" type="ORF">BXY53_1448</name>
</gene>
<dbReference type="Gene3D" id="1.10.1660.10">
    <property type="match status" value="1"/>
</dbReference>
<dbReference type="SUPFAM" id="SSF46955">
    <property type="entry name" value="Putative DNA-binding domain"/>
    <property type="match status" value="1"/>
</dbReference>
<proteinExistence type="predicted"/>
<dbReference type="Pfam" id="PF13411">
    <property type="entry name" value="MerR_1"/>
    <property type="match status" value="1"/>
</dbReference>
<comment type="caution">
    <text evidence="4">The sequence shown here is derived from an EMBL/GenBank/DDBJ whole genome shotgun (WGS) entry which is preliminary data.</text>
</comment>
<dbReference type="GO" id="GO:0003700">
    <property type="term" value="F:DNA-binding transcription factor activity"/>
    <property type="evidence" value="ECO:0007669"/>
    <property type="project" value="InterPro"/>
</dbReference>
<dbReference type="AlphaFoldDB" id="A0A397Q5V9"/>
<dbReference type="PROSITE" id="PS50937">
    <property type="entry name" value="HTH_MERR_2"/>
    <property type="match status" value="1"/>
</dbReference>
<accession>A0A397Q5V9</accession>
<dbReference type="PANTHER" id="PTHR30204:SF15">
    <property type="entry name" value="BLL5018 PROTEIN"/>
    <property type="match status" value="1"/>
</dbReference>
<feature type="region of interest" description="Disordered" evidence="2">
    <location>
        <begin position="110"/>
        <end position="160"/>
    </location>
</feature>